<keyword evidence="4" id="KW-0238">DNA-binding</keyword>
<dbReference type="SMART" id="SM00534">
    <property type="entry name" value="MUTSac"/>
    <property type="match status" value="1"/>
</dbReference>
<dbReference type="InterPro" id="IPR007696">
    <property type="entry name" value="DNA_mismatch_repair_MutS_core"/>
</dbReference>
<evidence type="ECO:0000256" key="2">
    <source>
        <dbReference type="ARBA" id="ARBA00022741"/>
    </source>
</evidence>
<dbReference type="GO" id="GO:0032301">
    <property type="term" value="C:MutSalpha complex"/>
    <property type="evidence" value="ECO:0007669"/>
    <property type="project" value="TreeGrafter"/>
</dbReference>
<feature type="domain" description="DNA mismatch repair proteins mutS family" evidence="5">
    <location>
        <begin position="495"/>
        <end position="511"/>
    </location>
</feature>
<dbReference type="GO" id="GO:0030983">
    <property type="term" value="F:mismatched DNA binding"/>
    <property type="evidence" value="ECO:0007669"/>
    <property type="project" value="InterPro"/>
</dbReference>
<proteinExistence type="inferred from homology"/>
<name>A0AAW2N1M3_9LAMI</name>
<dbReference type="Gene3D" id="3.40.50.300">
    <property type="entry name" value="P-loop containing nucleotide triphosphate hydrolases"/>
    <property type="match status" value="1"/>
</dbReference>
<dbReference type="Gene3D" id="1.10.1420.10">
    <property type="match status" value="1"/>
</dbReference>
<dbReference type="Pfam" id="PF05188">
    <property type="entry name" value="MutS_II"/>
    <property type="match status" value="1"/>
</dbReference>
<dbReference type="GO" id="GO:0006298">
    <property type="term" value="P:mismatch repair"/>
    <property type="evidence" value="ECO:0007669"/>
    <property type="project" value="InterPro"/>
</dbReference>
<dbReference type="SUPFAM" id="SSF48334">
    <property type="entry name" value="DNA repair protein MutS, domain III"/>
    <property type="match status" value="1"/>
</dbReference>
<dbReference type="InterPro" id="IPR000432">
    <property type="entry name" value="DNA_mismatch_repair_MutS_C"/>
</dbReference>
<keyword evidence="3" id="KW-0067">ATP-binding</keyword>
<gene>
    <name evidence="6" type="ORF">Scaly_2018300</name>
</gene>
<dbReference type="InterPro" id="IPR036187">
    <property type="entry name" value="DNA_mismatch_repair_MutS_sf"/>
</dbReference>
<dbReference type="InterPro" id="IPR017261">
    <property type="entry name" value="DNA_mismatch_repair_MutS/MSH"/>
</dbReference>
<dbReference type="InterPro" id="IPR027417">
    <property type="entry name" value="P-loop_NTPase"/>
</dbReference>
<dbReference type="PANTHER" id="PTHR11361:SF148">
    <property type="entry name" value="DNA MISMATCH REPAIR PROTEIN MSH6"/>
    <property type="match status" value="1"/>
</dbReference>
<dbReference type="PANTHER" id="PTHR11361">
    <property type="entry name" value="DNA MISMATCH REPAIR PROTEIN MUTS FAMILY MEMBER"/>
    <property type="match status" value="1"/>
</dbReference>
<dbReference type="SMART" id="SM00533">
    <property type="entry name" value="MUTSd"/>
    <property type="match status" value="1"/>
</dbReference>
<dbReference type="InterPro" id="IPR007860">
    <property type="entry name" value="DNA_mmatch_repair_MutS_con_dom"/>
</dbReference>
<dbReference type="Pfam" id="PF00488">
    <property type="entry name" value="MutS_V"/>
    <property type="match status" value="2"/>
</dbReference>
<reference evidence="6" key="1">
    <citation type="submission" date="2020-06" db="EMBL/GenBank/DDBJ databases">
        <authorList>
            <person name="Li T."/>
            <person name="Hu X."/>
            <person name="Zhang T."/>
            <person name="Song X."/>
            <person name="Zhang H."/>
            <person name="Dai N."/>
            <person name="Sheng W."/>
            <person name="Hou X."/>
            <person name="Wei L."/>
        </authorList>
    </citation>
    <scope>NUCLEOTIDE SEQUENCE</scope>
    <source>
        <strain evidence="6">KEN8</strain>
        <tissue evidence="6">Leaf</tissue>
    </source>
</reference>
<dbReference type="InterPro" id="IPR036678">
    <property type="entry name" value="MutS_con_dom_sf"/>
</dbReference>
<dbReference type="GO" id="GO:0005524">
    <property type="term" value="F:ATP binding"/>
    <property type="evidence" value="ECO:0007669"/>
    <property type="project" value="UniProtKB-KW"/>
</dbReference>
<dbReference type="EMBL" id="JACGWM010000012">
    <property type="protein sequence ID" value="KAL0337432.1"/>
    <property type="molecule type" value="Genomic_DNA"/>
</dbReference>
<evidence type="ECO:0000256" key="1">
    <source>
        <dbReference type="ARBA" id="ARBA00006271"/>
    </source>
</evidence>
<keyword evidence="2" id="KW-0547">Nucleotide-binding</keyword>
<dbReference type="InterPro" id="IPR045076">
    <property type="entry name" value="MutS"/>
</dbReference>
<dbReference type="SUPFAM" id="SSF52540">
    <property type="entry name" value="P-loop containing nucleoside triphosphate hydrolases"/>
    <property type="match status" value="2"/>
</dbReference>
<comment type="caution">
    <text evidence="6">The sequence shown here is derived from an EMBL/GenBank/DDBJ whole genome shotgun (WGS) entry which is preliminary data.</text>
</comment>
<dbReference type="PROSITE" id="PS00486">
    <property type="entry name" value="DNA_MISMATCH_REPAIR_2"/>
    <property type="match status" value="1"/>
</dbReference>
<dbReference type="GO" id="GO:0140664">
    <property type="term" value="F:ATP-dependent DNA damage sensor activity"/>
    <property type="evidence" value="ECO:0007669"/>
    <property type="project" value="InterPro"/>
</dbReference>
<protein>
    <submittedName>
        <fullName evidence="6">DNA mismatch repair protein MSH7</fullName>
    </submittedName>
</protein>
<dbReference type="Pfam" id="PF05192">
    <property type="entry name" value="MutS_III"/>
    <property type="match status" value="1"/>
</dbReference>
<reference evidence="6" key="2">
    <citation type="journal article" date="2024" name="Plant">
        <title>Genomic evolution and insights into agronomic trait innovations of Sesamum species.</title>
        <authorList>
            <person name="Miao H."/>
            <person name="Wang L."/>
            <person name="Qu L."/>
            <person name="Liu H."/>
            <person name="Sun Y."/>
            <person name="Le M."/>
            <person name="Wang Q."/>
            <person name="Wei S."/>
            <person name="Zheng Y."/>
            <person name="Lin W."/>
            <person name="Duan Y."/>
            <person name="Cao H."/>
            <person name="Xiong S."/>
            <person name="Wang X."/>
            <person name="Wei L."/>
            <person name="Li C."/>
            <person name="Ma Q."/>
            <person name="Ju M."/>
            <person name="Zhao R."/>
            <person name="Li G."/>
            <person name="Mu C."/>
            <person name="Tian Q."/>
            <person name="Mei H."/>
            <person name="Zhang T."/>
            <person name="Gao T."/>
            <person name="Zhang H."/>
        </authorList>
    </citation>
    <scope>NUCLEOTIDE SEQUENCE</scope>
    <source>
        <strain evidence="6">KEN8</strain>
    </source>
</reference>
<dbReference type="SUPFAM" id="SSF53150">
    <property type="entry name" value="DNA repair protein MutS, domain II"/>
    <property type="match status" value="1"/>
</dbReference>
<dbReference type="Gene3D" id="3.30.420.110">
    <property type="entry name" value="MutS, connector domain"/>
    <property type="match status" value="1"/>
</dbReference>
<comment type="similarity">
    <text evidence="1">Belongs to the DNA mismatch repair MutS family.</text>
</comment>
<evidence type="ECO:0000256" key="3">
    <source>
        <dbReference type="ARBA" id="ARBA00022840"/>
    </source>
</evidence>
<evidence type="ECO:0000259" key="5">
    <source>
        <dbReference type="PROSITE" id="PS00486"/>
    </source>
</evidence>
<sequence>MLSLFAYGAFLETSRSLYHPLYEALRNYLRHTMISKMVFQDTLLKNGSISFGFAFVDCAALKFWIGSISDDASCTALGALLMQVSPKEIIYESRGLSREAHRALKKYTLTGSTPSQLNPCDTFGEALEVRNIIESNRYFSGSSDSWHHIPDGAMLGDLELCALGGLISHLSRLMLNDVIRNGDILSYEVYKGFLRMDGQTLVNLEIFNNNADGGTLYKYLNNCITSSGKRLLRNWICHPLQDVEKINNRLAVVEELMANPEFTLLIAQSLRKLPDLERVVSLPMLSGNEGLDQSLAQFEAAIDSDFSNYQDHNVTDLEAETLSILMELFTEKATQWSQMIHAINCIDVLRSFAISAVSSCGAMCRPKFTDSFVETMSPTLHMKGLWHPYALGENGGLTVPNDIHLGGDGRTHSPCSLLLTGPNMGGKSTLLRATCLAVIMAQLGCYVPCESCTLSVVDIIFTRLGAADRIMTGESTFLIECTETASVLRNATQKSLVLLDELGRGTSTFDGYAIAYAYLGKILEGERERERRNLNPIFMSEILVAGAHKVVFRHLVESVNCRLLFATHYHPLTKEFAAHPRVLLQHMACSFDCASKLPSQVEQKLVFLYRLASGACPESYGMQIALMAGVPSSVVEAASKAGQVMKEMVGESFKSSEQRENFSTLHEEWLKSVLSLSETAEVDFDNDDAFDSLFCLWHELKRSCKELT</sequence>
<evidence type="ECO:0000256" key="4">
    <source>
        <dbReference type="ARBA" id="ARBA00023125"/>
    </source>
</evidence>
<accession>A0AAW2N1M3</accession>
<evidence type="ECO:0000313" key="6">
    <source>
        <dbReference type="EMBL" id="KAL0337432.1"/>
    </source>
</evidence>
<dbReference type="PIRSF" id="PIRSF037677">
    <property type="entry name" value="DNA_mis_repair_Msh6"/>
    <property type="match status" value="1"/>
</dbReference>
<organism evidence="6">
    <name type="scientific">Sesamum calycinum</name>
    <dbReference type="NCBI Taxonomy" id="2727403"/>
    <lineage>
        <taxon>Eukaryota</taxon>
        <taxon>Viridiplantae</taxon>
        <taxon>Streptophyta</taxon>
        <taxon>Embryophyta</taxon>
        <taxon>Tracheophyta</taxon>
        <taxon>Spermatophyta</taxon>
        <taxon>Magnoliopsida</taxon>
        <taxon>eudicotyledons</taxon>
        <taxon>Gunneridae</taxon>
        <taxon>Pentapetalae</taxon>
        <taxon>asterids</taxon>
        <taxon>lamiids</taxon>
        <taxon>Lamiales</taxon>
        <taxon>Pedaliaceae</taxon>
        <taxon>Sesamum</taxon>
    </lineage>
</organism>
<dbReference type="AlphaFoldDB" id="A0AAW2N1M3"/>